<keyword evidence="11" id="KW-0511">Multifunctional enzyme</keyword>
<dbReference type="SUPFAM" id="SSF57716">
    <property type="entry name" value="Glucocorticoid receptor-like (DNA-binding domain)"/>
    <property type="match status" value="1"/>
</dbReference>
<accession>A0AAE9Y7I6</accession>
<keyword evidence="10" id="KW-0456">Lyase</keyword>
<evidence type="ECO:0000259" key="15">
    <source>
        <dbReference type="PROSITE" id="PS51068"/>
    </source>
</evidence>
<evidence type="ECO:0000259" key="14">
    <source>
        <dbReference type="PROSITE" id="PS51066"/>
    </source>
</evidence>
<keyword evidence="7" id="KW-0862">Zinc</keyword>
<keyword evidence="12" id="KW-0326">Glycosidase</keyword>
<dbReference type="SUPFAM" id="SSF81624">
    <property type="entry name" value="N-terminal domain of MutM-like DNA repair proteins"/>
    <property type="match status" value="1"/>
</dbReference>
<keyword evidence="8" id="KW-0238">DNA-binding</keyword>
<dbReference type="GO" id="GO:0008270">
    <property type="term" value="F:zinc ion binding"/>
    <property type="evidence" value="ECO:0007669"/>
    <property type="project" value="UniProtKB-KW"/>
</dbReference>
<dbReference type="InterPro" id="IPR015886">
    <property type="entry name" value="H2TH_FPG"/>
</dbReference>
<evidence type="ECO:0000256" key="9">
    <source>
        <dbReference type="ARBA" id="ARBA00023204"/>
    </source>
</evidence>
<dbReference type="PROSITE" id="PS51068">
    <property type="entry name" value="FPG_CAT"/>
    <property type="match status" value="1"/>
</dbReference>
<evidence type="ECO:0000256" key="6">
    <source>
        <dbReference type="ARBA" id="ARBA00022801"/>
    </source>
</evidence>
<dbReference type="EMBL" id="CP116942">
    <property type="protein sequence ID" value="WCO68405.1"/>
    <property type="molecule type" value="Genomic_DNA"/>
</dbReference>
<feature type="domain" description="FPG-type" evidence="14">
    <location>
        <begin position="243"/>
        <end position="277"/>
    </location>
</feature>
<gene>
    <name evidence="16" type="ORF">PO878_06645</name>
</gene>
<evidence type="ECO:0000256" key="10">
    <source>
        <dbReference type="ARBA" id="ARBA00023239"/>
    </source>
</evidence>
<protein>
    <recommendedName>
        <fullName evidence="18">DNA-(apurinic or apyrimidinic site) lyase</fullName>
    </recommendedName>
</protein>
<evidence type="ECO:0000256" key="5">
    <source>
        <dbReference type="ARBA" id="ARBA00022771"/>
    </source>
</evidence>
<evidence type="ECO:0000256" key="2">
    <source>
        <dbReference type="ARBA" id="ARBA00009409"/>
    </source>
</evidence>
<evidence type="ECO:0000256" key="3">
    <source>
        <dbReference type="ARBA" id="ARBA00022723"/>
    </source>
</evidence>
<comment type="catalytic activity">
    <reaction evidence="1">
        <text>Hydrolysis of DNA containing ring-opened 7-methylguanine residues, releasing 2,6-diamino-4-hydroxy-5-(N-methyl)formamidopyrimidine.</text>
        <dbReference type="EC" id="3.2.2.23"/>
    </reaction>
</comment>
<feature type="domain" description="Formamidopyrimidine-DNA glycosylase catalytic" evidence="15">
    <location>
        <begin position="2"/>
        <end position="115"/>
    </location>
</feature>
<organism evidence="16 17">
    <name type="scientific">Iamia majanohamensis</name>
    <dbReference type="NCBI Taxonomy" id="467976"/>
    <lineage>
        <taxon>Bacteria</taxon>
        <taxon>Bacillati</taxon>
        <taxon>Actinomycetota</taxon>
        <taxon>Acidimicrobiia</taxon>
        <taxon>Acidimicrobiales</taxon>
        <taxon>Iamiaceae</taxon>
        <taxon>Iamia</taxon>
    </lineage>
</organism>
<dbReference type="Pfam" id="PF01149">
    <property type="entry name" value="Fapy_DNA_glyco"/>
    <property type="match status" value="1"/>
</dbReference>
<evidence type="ECO:0000256" key="12">
    <source>
        <dbReference type="ARBA" id="ARBA00023295"/>
    </source>
</evidence>
<dbReference type="AlphaFoldDB" id="A0AAE9Y7I6"/>
<evidence type="ECO:0000256" key="7">
    <source>
        <dbReference type="ARBA" id="ARBA00022833"/>
    </source>
</evidence>
<evidence type="ECO:0000313" key="16">
    <source>
        <dbReference type="EMBL" id="WCO68405.1"/>
    </source>
</evidence>
<sequence>MPELPEMETLRRDLDREVGGKRIKTIDAPGRSAFSRMPKKQVLERLDGVKISSADRRGLLLTLKLDSGELLVIDVRESGGMRKTTPKEETAKGTQVVISFTQGGQLRLIDPEGNMNVWVATPEELLEQEPVLTELGLDPVVEPISWTTFGHLLLSRAQTVKQFLTDPTAVVGIGPVYSDEIIWQSGLRHDRETNQLTSQEMRRLYRAVVETLHDGAKHRGTTLADGNYHDLAGKPGGYQDMLQVYERAGEACRRCRGTIAKVRYSKSHVFMCPDCQV</sequence>
<evidence type="ECO:0000256" key="1">
    <source>
        <dbReference type="ARBA" id="ARBA00001668"/>
    </source>
</evidence>
<dbReference type="Gene3D" id="1.10.8.50">
    <property type="match status" value="1"/>
</dbReference>
<dbReference type="SMART" id="SM01232">
    <property type="entry name" value="H2TH"/>
    <property type="match status" value="1"/>
</dbReference>
<keyword evidence="9" id="KW-0234">DNA repair</keyword>
<dbReference type="PANTHER" id="PTHR22993">
    <property type="entry name" value="FORMAMIDOPYRIMIDINE-DNA GLYCOSYLASE"/>
    <property type="match status" value="1"/>
</dbReference>
<evidence type="ECO:0000256" key="4">
    <source>
        <dbReference type="ARBA" id="ARBA00022763"/>
    </source>
</evidence>
<keyword evidence="17" id="KW-1185">Reference proteome</keyword>
<proteinExistence type="inferred from homology"/>
<evidence type="ECO:0008006" key="18">
    <source>
        <dbReference type="Google" id="ProtNLM"/>
    </source>
</evidence>
<keyword evidence="5 13" id="KW-0863">Zinc-finger</keyword>
<dbReference type="Pfam" id="PF06831">
    <property type="entry name" value="H2TH"/>
    <property type="match status" value="1"/>
</dbReference>
<name>A0AAE9Y7I6_9ACTN</name>
<dbReference type="SUPFAM" id="SSF46946">
    <property type="entry name" value="S13-like H2TH domain"/>
    <property type="match status" value="1"/>
</dbReference>
<reference evidence="16" key="1">
    <citation type="submission" date="2023-01" db="EMBL/GenBank/DDBJ databases">
        <title>The diversity of Class Acidimicrobiia in South China Sea sediment environments and the proposal of Iamia marina sp. nov., a novel species of the genus Iamia.</title>
        <authorList>
            <person name="He Y."/>
            <person name="Tian X."/>
        </authorList>
    </citation>
    <scope>NUCLEOTIDE SEQUENCE</scope>
    <source>
        <strain evidence="16">DSM 19957</strain>
    </source>
</reference>
<dbReference type="KEGG" id="ima:PO878_06645"/>
<dbReference type="GO" id="GO:0006284">
    <property type="term" value="P:base-excision repair"/>
    <property type="evidence" value="ECO:0007669"/>
    <property type="project" value="InterPro"/>
</dbReference>
<dbReference type="GO" id="GO:0003684">
    <property type="term" value="F:damaged DNA binding"/>
    <property type="evidence" value="ECO:0007669"/>
    <property type="project" value="InterPro"/>
</dbReference>
<evidence type="ECO:0000256" key="11">
    <source>
        <dbReference type="ARBA" id="ARBA00023268"/>
    </source>
</evidence>
<evidence type="ECO:0000313" key="17">
    <source>
        <dbReference type="Proteomes" id="UP001216390"/>
    </source>
</evidence>
<dbReference type="RefSeq" id="WP_272737922.1">
    <property type="nucleotide sequence ID" value="NZ_CP116942.1"/>
</dbReference>
<dbReference type="InterPro" id="IPR012319">
    <property type="entry name" value="FPG_cat"/>
</dbReference>
<keyword evidence="6" id="KW-0378">Hydrolase</keyword>
<dbReference type="Gene3D" id="3.20.190.10">
    <property type="entry name" value="MutM-like, N-terminal"/>
    <property type="match status" value="1"/>
</dbReference>
<dbReference type="GO" id="GO:0034039">
    <property type="term" value="F:8-oxo-7,8-dihydroguanine DNA N-glycosylase activity"/>
    <property type="evidence" value="ECO:0007669"/>
    <property type="project" value="TreeGrafter"/>
</dbReference>
<dbReference type="PANTHER" id="PTHR22993:SF9">
    <property type="entry name" value="FORMAMIDOPYRIMIDINE-DNA GLYCOSYLASE"/>
    <property type="match status" value="1"/>
</dbReference>
<dbReference type="InterPro" id="IPR035937">
    <property type="entry name" value="FPG_N"/>
</dbReference>
<keyword evidence="4" id="KW-0227">DNA damage</keyword>
<dbReference type="GO" id="GO:0003906">
    <property type="term" value="F:DNA-(apurinic or apyrimidinic site) endonuclease activity"/>
    <property type="evidence" value="ECO:0007669"/>
    <property type="project" value="InterPro"/>
</dbReference>
<dbReference type="InterPro" id="IPR000214">
    <property type="entry name" value="Znf_DNA_glyclase/AP_lyase"/>
</dbReference>
<dbReference type="Proteomes" id="UP001216390">
    <property type="component" value="Chromosome"/>
</dbReference>
<dbReference type="PROSITE" id="PS51066">
    <property type="entry name" value="ZF_FPG_2"/>
    <property type="match status" value="1"/>
</dbReference>
<evidence type="ECO:0000256" key="13">
    <source>
        <dbReference type="PROSITE-ProRule" id="PRU00391"/>
    </source>
</evidence>
<dbReference type="InterPro" id="IPR010979">
    <property type="entry name" value="Ribosomal_uS13-like_H2TH"/>
</dbReference>
<evidence type="ECO:0000256" key="8">
    <source>
        <dbReference type="ARBA" id="ARBA00023125"/>
    </source>
</evidence>
<comment type="similarity">
    <text evidence="2">Belongs to the FPG family.</text>
</comment>
<dbReference type="SMART" id="SM00898">
    <property type="entry name" value="Fapy_DNA_glyco"/>
    <property type="match status" value="1"/>
</dbReference>
<dbReference type="GO" id="GO:0016829">
    <property type="term" value="F:lyase activity"/>
    <property type="evidence" value="ECO:0007669"/>
    <property type="project" value="UniProtKB-KW"/>
</dbReference>
<keyword evidence="3" id="KW-0479">Metal-binding</keyword>